<reference evidence="14" key="1">
    <citation type="submission" date="2019-09" db="EMBL/GenBank/DDBJ databases">
        <title>Characterisation of the sponge microbiome using genome-centric metagenomics.</title>
        <authorList>
            <person name="Engelberts J.P."/>
            <person name="Robbins S.J."/>
            <person name="De Goeij J.M."/>
            <person name="Aranda M."/>
            <person name="Bell S.C."/>
            <person name="Webster N.S."/>
        </authorList>
    </citation>
    <scope>NUCLEOTIDE SEQUENCE</scope>
    <source>
        <strain evidence="14">SB0664_bin_43</strain>
    </source>
</reference>
<dbReference type="PANTHER" id="PTHR11537:SF254">
    <property type="entry name" value="POTASSIUM VOLTAGE-GATED CHANNEL PROTEIN SHAB"/>
    <property type="match status" value="1"/>
</dbReference>
<keyword evidence="5" id="KW-0631">Potassium channel</keyword>
<name>A0A6B0XYX5_9RHOB</name>
<keyword evidence="3" id="KW-0633">Potassium transport</keyword>
<dbReference type="GO" id="GO:0008076">
    <property type="term" value="C:voltage-gated potassium channel complex"/>
    <property type="evidence" value="ECO:0007669"/>
    <property type="project" value="InterPro"/>
</dbReference>
<evidence type="ECO:0000256" key="11">
    <source>
        <dbReference type="ARBA" id="ARBA00023303"/>
    </source>
</evidence>
<feature type="transmembrane region" description="Helical" evidence="12">
    <location>
        <begin position="85"/>
        <end position="107"/>
    </location>
</feature>
<keyword evidence="10 12" id="KW-0472">Membrane</keyword>
<evidence type="ECO:0000256" key="8">
    <source>
        <dbReference type="ARBA" id="ARBA00022989"/>
    </source>
</evidence>
<dbReference type="InterPro" id="IPR028325">
    <property type="entry name" value="VG_K_chnl"/>
</dbReference>
<sequence length="243" mass="27366">MRLRALQVRLSDLVDSRESHYGRFFDNIVFGLISISVISFSLETLPGLSDLTLSVLYAIEVVTIGLFTVEYGLRFYAAKNKTSYVFGFYGIVDILAILPFYLMFFGIGHVDARIIRILRFLRVLRVLKFLRYNKAAERLQRAILISKEEIVLFAVLSLILLYISATGIWFFEHEVQPDKFGSIFDGLWWAVATLTTVGYGDVYPVTAGGRFFTFVLLMIGLGFVSIPSGIIASALSKARNEEG</sequence>
<evidence type="ECO:0000256" key="4">
    <source>
        <dbReference type="ARBA" id="ARBA00022692"/>
    </source>
</evidence>
<evidence type="ECO:0000256" key="5">
    <source>
        <dbReference type="ARBA" id="ARBA00022826"/>
    </source>
</evidence>
<dbReference type="InterPro" id="IPR027359">
    <property type="entry name" value="Volt_channel_dom_sf"/>
</dbReference>
<protein>
    <submittedName>
        <fullName evidence="14">Ion transporter</fullName>
    </submittedName>
</protein>
<dbReference type="Gene3D" id="1.10.287.70">
    <property type="match status" value="1"/>
</dbReference>
<feature type="transmembrane region" description="Helical" evidence="12">
    <location>
        <begin position="113"/>
        <end position="130"/>
    </location>
</feature>
<keyword evidence="7" id="KW-0630">Potassium</keyword>
<dbReference type="Gene3D" id="1.20.120.350">
    <property type="entry name" value="Voltage-gated potassium channels. Chain C"/>
    <property type="match status" value="1"/>
</dbReference>
<feature type="domain" description="Ion transport" evidence="13">
    <location>
        <begin position="23"/>
        <end position="241"/>
    </location>
</feature>
<feature type="transmembrane region" description="Helical" evidence="12">
    <location>
        <begin position="21"/>
        <end position="42"/>
    </location>
</feature>
<feature type="transmembrane region" description="Helical" evidence="12">
    <location>
        <begin position="150"/>
        <end position="171"/>
    </location>
</feature>
<evidence type="ECO:0000256" key="1">
    <source>
        <dbReference type="ARBA" id="ARBA00004141"/>
    </source>
</evidence>
<keyword evidence="6" id="KW-0851">Voltage-gated channel</keyword>
<evidence type="ECO:0000256" key="2">
    <source>
        <dbReference type="ARBA" id="ARBA00022448"/>
    </source>
</evidence>
<keyword evidence="4 12" id="KW-0812">Transmembrane</keyword>
<keyword evidence="11" id="KW-0407">Ion channel</keyword>
<dbReference type="EMBL" id="VXRY01000098">
    <property type="protein sequence ID" value="MXY32967.1"/>
    <property type="molecule type" value="Genomic_DNA"/>
</dbReference>
<keyword evidence="2" id="KW-0813">Transport</keyword>
<evidence type="ECO:0000256" key="7">
    <source>
        <dbReference type="ARBA" id="ARBA00022958"/>
    </source>
</evidence>
<evidence type="ECO:0000259" key="13">
    <source>
        <dbReference type="Pfam" id="PF00520"/>
    </source>
</evidence>
<dbReference type="GO" id="GO:0005249">
    <property type="term" value="F:voltage-gated potassium channel activity"/>
    <property type="evidence" value="ECO:0007669"/>
    <property type="project" value="InterPro"/>
</dbReference>
<dbReference type="Pfam" id="PF00520">
    <property type="entry name" value="Ion_trans"/>
    <property type="match status" value="1"/>
</dbReference>
<dbReference type="AlphaFoldDB" id="A0A6B0XYX5"/>
<gene>
    <name evidence="14" type="ORF">F4Y60_02520</name>
</gene>
<dbReference type="PANTHER" id="PTHR11537">
    <property type="entry name" value="VOLTAGE-GATED POTASSIUM CHANNEL"/>
    <property type="match status" value="1"/>
</dbReference>
<proteinExistence type="predicted"/>
<evidence type="ECO:0000256" key="3">
    <source>
        <dbReference type="ARBA" id="ARBA00022538"/>
    </source>
</evidence>
<keyword evidence="8 12" id="KW-1133">Transmembrane helix</keyword>
<comment type="subcellular location">
    <subcellularLocation>
        <location evidence="1">Membrane</location>
        <topology evidence="1">Multi-pass membrane protein</topology>
    </subcellularLocation>
</comment>
<accession>A0A6B0XYX5</accession>
<evidence type="ECO:0000313" key="14">
    <source>
        <dbReference type="EMBL" id="MXY32967.1"/>
    </source>
</evidence>
<comment type="caution">
    <text evidence="14">The sequence shown here is derived from an EMBL/GenBank/DDBJ whole genome shotgun (WGS) entry which is preliminary data.</text>
</comment>
<dbReference type="SUPFAM" id="SSF81324">
    <property type="entry name" value="Voltage-gated potassium channels"/>
    <property type="match status" value="1"/>
</dbReference>
<feature type="transmembrane region" description="Helical" evidence="12">
    <location>
        <begin position="211"/>
        <end position="235"/>
    </location>
</feature>
<organism evidence="14">
    <name type="scientific">Boseongicola sp. SB0664_bin_43</name>
    <dbReference type="NCBI Taxonomy" id="2604844"/>
    <lineage>
        <taxon>Bacteria</taxon>
        <taxon>Pseudomonadati</taxon>
        <taxon>Pseudomonadota</taxon>
        <taxon>Alphaproteobacteria</taxon>
        <taxon>Rhodobacterales</taxon>
        <taxon>Paracoccaceae</taxon>
        <taxon>Boseongicola</taxon>
    </lineage>
</organism>
<evidence type="ECO:0000256" key="9">
    <source>
        <dbReference type="ARBA" id="ARBA00023065"/>
    </source>
</evidence>
<evidence type="ECO:0000256" key="6">
    <source>
        <dbReference type="ARBA" id="ARBA00022882"/>
    </source>
</evidence>
<dbReference type="GO" id="GO:0001508">
    <property type="term" value="P:action potential"/>
    <property type="evidence" value="ECO:0007669"/>
    <property type="project" value="TreeGrafter"/>
</dbReference>
<keyword evidence="9" id="KW-0406">Ion transport</keyword>
<evidence type="ECO:0000256" key="10">
    <source>
        <dbReference type="ARBA" id="ARBA00023136"/>
    </source>
</evidence>
<dbReference type="InterPro" id="IPR005821">
    <property type="entry name" value="Ion_trans_dom"/>
</dbReference>
<dbReference type="PRINTS" id="PR00169">
    <property type="entry name" value="KCHANNEL"/>
</dbReference>
<feature type="transmembrane region" description="Helical" evidence="12">
    <location>
        <begin position="54"/>
        <end position="73"/>
    </location>
</feature>
<evidence type="ECO:0000256" key="12">
    <source>
        <dbReference type="SAM" id="Phobius"/>
    </source>
</evidence>